<feature type="region of interest" description="Disordered" evidence="7">
    <location>
        <begin position="286"/>
        <end position="309"/>
    </location>
</feature>
<evidence type="ECO:0000256" key="8">
    <source>
        <dbReference type="SAM" id="Phobius"/>
    </source>
</evidence>
<dbReference type="Proteomes" id="UP001596413">
    <property type="component" value="Unassembled WGS sequence"/>
</dbReference>
<protein>
    <submittedName>
        <fullName evidence="9">Anchored repeat-type ABC transporter permease subunit</fullName>
    </submittedName>
</protein>
<dbReference type="Pfam" id="PF00950">
    <property type="entry name" value="ABC-3"/>
    <property type="match status" value="1"/>
</dbReference>
<gene>
    <name evidence="9" type="ORF">ACFQLX_15195</name>
</gene>
<accession>A0ABW2GHR9</accession>
<evidence type="ECO:0000313" key="10">
    <source>
        <dbReference type="Proteomes" id="UP001596413"/>
    </source>
</evidence>
<feature type="transmembrane region" description="Helical" evidence="8">
    <location>
        <begin position="60"/>
        <end position="85"/>
    </location>
</feature>
<dbReference type="InterPro" id="IPR022392">
    <property type="entry name" value="Anch_rpt-typ_ABC_trnsprt_perm"/>
</dbReference>
<evidence type="ECO:0000256" key="2">
    <source>
        <dbReference type="ARBA" id="ARBA00008034"/>
    </source>
</evidence>
<dbReference type="Gene3D" id="1.10.3470.10">
    <property type="entry name" value="ABC transporter involved in vitamin B12 uptake, BtuC"/>
    <property type="match status" value="1"/>
</dbReference>
<evidence type="ECO:0000256" key="5">
    <source>
        <dbReference type="ARBA" id="ARBA00023136"/>
    </source>
</evidence>
<sequence>MTDLLAFLTEPWQLPFMQRAFAVSAVIGLVCGVIGVYVVLRGMAFIGDAVAHSAFPGVALAYAFEGNLLLGGATAGVTTAVLIAFVSQNRRLKEDTVIGVFFAFAFGLGIVLVSTRDSWTTDLSSFLFGQILAVSAGDVWTVAAIGSALVLAVLALGKELLAVSLDREAARAAGLPVLRLDVTLYVIVTATIVMSLEAVGNILVLALLITPAATARLLTERLWTMTLLASLIGAAGGVAGLYVSYHHNLAAGGSVVVVLTALFALTWCLSPRHGLLTKLLHRRPPLPRPHPATAPGDGGAGRSLQPLRR</sequence>
<dbReference type="EMBL" id="JBHSZO010000021">
    <property type="protein sequence ID" value="MFC7219506.1"/>
    <property type="molecule type" value="Genomic_DNA"/>
</dbReference>
<name>A0ABW2GHR9_9ACTN</name>
<reference evidence="10" key="1">
    <citation type="journal article" date="2019" name="Int. J. Syst. Evol. Microbiol.">
        <title>The Global Catalogue of Microorganisms (GCM) 10K type strain sequencing project: providing services to taxonomists for standard genome sequencing and annotation.</title>
        <authorList>
            <consortium name="The Broad Institute Genomics Platform"/>
            <consortium name="The Broad Institute Genome Sequencing Center for Infectious Disease"/>
            <person name="Wu L."/>
            <person name="Ma J."/>
        </authorList>
    </citation>
    <scope>NUCLEOTIDE SEQUENCE [LARGE SCALE GENOMIC DNA]</scope>
    <source>
        <strain evidence="10">CGMCC 1.13681</strain>
    </source>
</reference>
<keyword evidence="6" id="KW-0813">Transport</keyword>
<evidence type="ECO:0000256" key="4">
    <source>
        <dbReference type="ARBA" id="ARBA00022989"/>
    </source>
</evidence>
<comment type="similarity">
    <text evidence="2 6">Belongs to the ABC-3 integral membrane protein family.</text>
</comment>
<feature type="transmembrane region" description="Helical" evidence="8">
    <location>
        <begin position="20"/>
        <end position="40"/>
    </location>
</feature>
<keyword evidence="10" id="KW-1185">Reference proteome</keyword>
<feature type="transmembrane region" description="Helical" evidence="8">
    <location>
        <begin position="249"/>
        <end position="269"/>
    </location>
</feature>
<dbReference type="PANTHER" id="PTHR30477">
    <property type="entry name" value="ABC-TRANSPORTER METAL-BINDING PROTEIN"/>
    <property type="match status" value="1"/>
</dbReference>
<keyword evidence="4 8" id="KW-1133">Transmembrane helix</keyword>
<dbReference type="InterPro" id="IPR001626">
    <property type="entry name" value="ABC_TroCD"/>
</dbReference>
<dbReference type="CDD" id="cd06550">
    <property type="entry name" value="TM_ABC_iron-siderophores_like"/>
    <property type="match status" value="1"/>
</dbReference>
<dbReference type="InterPro" id="IPR037294">
    <property type="entry name" value="ABC_BtuC-like"/>
</dbReference>
<dbReference type="RefSeq" id="WP_386415270.1">
    <property type="nucleotide sequence ID" value="NZ_JBHSZO010000021.1"/>
</dbReference>
<dbReference type="PANTHER" id="PTHR30477:SF13">
    <property type="entry name" value="IRON TRANSPORT SYSTEM MEMBRANE PROTEIN HI_0360-RELATED"/>
    <property type="match status" value="1"/>
</dbReference>
<evidence type="ECO:0000256" key="7">
    <source>
        <dbReference type="SAM" id="MobiDB-lite"/>
    </source>
</evidence>
<evidence type="ECO:0000256" key="1">
    <source>
        <dbReference type="ARBA" id="ARBA00004141"/>
    </source>
</evidence>
<keyword evidence="5 8" id="KW-0472">Membrane</keyword>
<evidence type="ECO:0000256" key="3">
    <source>
        <dbReference type="ARBA" id="ARBA00022692"/>
    </source>
</evidence>
<keyword evidence="3 6" id="KW-0812">Transmembrane</keyword>
<feature type="transmembrane region" description="Helical" evidence="8">
    <location>
        <begin position="97"/>
        <end position="115"/>
    </location>
</feature>
<feature type="transmembrane region" description="Helical" evidence="8">
    <location>
        <begin position="127"/>
        <end position="156"/>
    </location>
</feature>
<evidence type="ECO:0000313" key="9">
    <source>
        <dbReference type="EMBL" id="MFC7219506.1"/>
    </source>
</evidence>
<proteinExistence type="inferred from homology"/>
<feature type="transmembrane region" description="Helical" evidence="8">
    <location>
        <begin position="184"/>
        <end position="210"/>
    </location>
</feature>
<comment type="caution">
    <text evidence="9">The sequence shown here is derived from an EMBL/GenBank/DDBJ whole genome shotgun (WGS) entry which is preliminary data.</text>
</comment>
<feature type="transmembrane region" description="Helical" evidence="8">
    <location>
        <begin position="222"/>
        <end position="243"/>
    </location>
</feature>
<dbReference type="NCBIfam" id="TIGR03770">
    <property type="entry name" value="anch_rpt_perm"/>
    <property type="match status" value="1"/>
</dbReference>
<comment type="subcellular location">
    <subcellularLocation>
        <location evidence="6">Cell membrane</location>
        <topology evidence="6">Multi-pass membrane protein</topology>
    </subcellularLocation>
    <subcellularLocation>
        <location evidence="1">Membrane</location>
        <topology evidence="1">Multi-pass membrane protein</topology>
    </subcellularLocation>
</comment>
<organism evidence="9 10">
    <name type="scientific">Streptomyces polyrhachis</name>
    <dbReference type="NCBI Taxonomy" id="1282885"/>
    <lineage>
        <taxon>Bacteria</taxon>
        <taxon>Bacillati</taxon>
        <taxon>Actinomycetota</taxon>
        <taxon>Actinomycetes</taxon>
        <taxon>Kitasatosporales</taxon>
        <taxon>Streptomycetaceae</taxon>
        <taxon>Streptomyces</taxon>
    </lineage>
</organism>
<evidence type="ECO:0000256" key="6">
    <source>
        <dbReference type="RuleBase" id="RU003943"/>
    </source>
</evidence>
<dbReference type="SUPFAM" id="SSF81345">
    <property type="entry name" value="ABC transporter involved in vitamin B12 uptake, BtuC"/>
    <property type="match status" value="1"/>
</dbReference>